<keyword evidence="4 5" id="KW-0269">Exonuclease</keyword>
<gene>
    <name evidence="5" type="primary">xseA</name>
    <name evidence="10" type="ORF">D5R93_10770</name>
</gene>
<dbReference type="NCBIfam" id="TIGR00237">
    <property type="entry name" value="xseA"/>
    <property type="match status" value="1"/>
</dbReference>
<evidence type="ECO:0000259" key="9">
    <source>
        <dbReference type="Pfam" id="PF13742"/>
    </source>
</evidence>
<sequence length="479" mass="51162">MGHVTSHPPHPPSSGPTASGPASAPTQPASPSGRADSLSPSGRAGLATGARELAPRANLTTADNPWPLRLLSSKIEEYVSRMTEVWVEGQVVQLSRRPGARMVFLTLRDTDADASMSVSMYARALDAVLARSGAQLSEGARVVVHARPVFWTKRGSLQLQADDVRPVGVGDLLARIEQLRRLLAAEGLFDAERKQPLPFLPRRVGLVCGRAAKARDDVLVNSRLRWPGLPFEVREVAVQGSQAVPEVTRALRELDAVEDVDVIVVARGGGAVEDLLPFSDEGLVRAAAACRTPLVSAIGHETDCPLLDLVADYRASTPTDAARRIVPDLSQETSGLDSARERLRSLMTTRLDAEQTALDQLRARPVLAEPTSIVSVRLSELDQARDRLRRALSHHLSLAAADLRAEHARLTALSPQGVLERGYAILRTPGGTVITGAEDIKKGDLIEGILARGRMVAQVVGATRPVGSPGTTGSNGEEE</sequence>
<evidence type="ECO:0000259" key="8">
    <source>
        <dbReference type="Pfam" id="PF02601"/>
    </source>
</evidence>
<accession>A0ABN5PRJ5</accession>
<dbReference type="Proteomes" id="UP000273001">
    <property type="component" value="Chromosome"/>
</dbReference>
<proteinExistence type="inferred from homology"/>
<dbReference type="InterPro" id="IPR003753">
    <property type="entry name" value="Exonuc_VII_L"/>
</dbReference>
<dbReference type="EC" id="3.1.11.6" evidence="5"/>
<keyword evidence="11" id="KW-1185">Reference proteome</keyword>
<evidence type="ECO:0000256" key="2">
    <source>
        <dbReference type="ARBA" id="ARBA00022722"/>
    </source>
</evidence>
<comment type="subcellular location">
    <subcellularLocation>
        <location evidence="5 6">Cytoplasm</location>
    </subcellularLocation>
</comment>
<keyword evidence="3 5" id="KW-0378">Hydrolase</keyword>
<evidence type="ECO:0000256" key="5">
    <source>
        <dbReference type="HAMAP-Rule" id="MF_00378"/>
    </source>
</evidence>
<feature type="domain" description="Exonuclease VII large subunit C-terminal" evidence="8">
    <location>
        <begin position="188"/>
        <end position="410"/>
    </location>
</feature>
<comment type="function">
    <text evidence="5">Bidirectionally degrades single-stranded DNA into large acid-insoluble oligonucleotides, which are then degraded further into small acid-soluble oligonucleotides.</text>
</comment>
<comment type="subunit">
    <text evidence="5">Heterooligomer composed of large and small subunits.</text>
</comment>
<dbReference type="EMBL" id="CP032514">
    <property type="protein sequence ID" value="AYD90363.1"/>
    <property type="molecule type" value="Genomic_DNA"/>
</dbReference>
<evidence type="ECO:0000256" key="3">
    <source>
        <dbReference type="ARBA" id="ARBA00022801"/>
    </source>
</evidence>
<protein>
    <recommendedName>
        <fullName evidence="5">Exodeoxyribonuclease 7 large subunit</fullName>
        <ecNumber evidence="5">3.1.11.6</ecNumber>
    </recommendedName>
    <alternativeName>
        <fullName evidence="5">Exodeoxyribonuclease VII large subunit</fullName>
        <shortName evidence="5">Exonuclease VII large subunit</shortName>
    </alternativeName>
</protein>
<evidence type="ECO:0000313" key="11">
    <source>
        <dbReference type="Proteomes" id="UP000273001"/>
    </source>
</evidence>
<evidence type="ECO:0000256" key="6">
    <source>
        <dbReference type="RuleBase" id="RU004355"/>
    </source>
</evidence>
<keyword evidence="2 5" id="KW-0540">Nuclease</keyword>
<reference evidence="10 11" key="1">
    <citation type="submission" date="2018-09" db="EMBL/GenBank/DDBJ databases">
        <authorList>
            <person name="Li J."/>
        </authorList>
    </citation>
    <scope>NUCLEOTIDE SEQUENCE [LARGE SCALE GENOMIC DNA]</scope>
    <source>
        <strain evidence="10 11">2129</strain>
    </source>
</reference>
<feature type="compositionally biased region" description="Low complexity" evidence="7">
    <location>
        <begin position="15"/>
        <end position="33"/>
    </location>
</feature>
<feature type="region of interest" description="Disordered" evidence="7">
    <location>
        <begin position="1"/>
        <end position="45"/>
    </location>
</feature>
<evidence type="ECO:0000256" key="4">
    <source>
        <dbReference type="ARBA" id="ARBA00022839"/>
    </source>
</evidence>
<dbReference type="RefSeq" id="WP_120205189.1">
    <property type="nucleotide sequence ID" value="NZ_CP032514.1"/>
</dbReference>
<organism evidence="10 11">
    <name type="scientific">Actinomyces lilanjuaniae</name>
    <dbReference type="NCBI Taxonomy" id="2321394"/>
    <lineage>
        <taxon>Bacteria</taxon>
        <taxon>Bacillati</taxon>
        <taxon>Actinomycetota</taxon>
        <taxon>Actinomycetes</taxon>
        <taxon>Actinomycetales</taxon>
        <taxon>Actinomycetaceae</taxon>
        <taxon>Actinomyces</taxon>
    </lineage>
</organism>
<evidence type="ECO:0000256" key="1">
    <source>
        <dbReference type="ARBA" id="ARBA00022490"/>
    </source>
</evidence>
<feature type="domain" description="OB-fold nucleic acid binding" evidence="9">
    <location>
        <begin position="69"/>
        <end position="165"/>
    </location>
</feature>
<dbReference type="InterPro" id="IPR025824">
    <property type="entry name" value="OB-fold_nuc-bd_dom"/>
</dbReference>
<evidence type="ECO:0000256" key="7">
    <source>
        <dbReference type="SAM" id="MobiDB-lite"/>
    </source>
</evidence>
<dbReference type="HAMAP" id="MF_00378">
    <property type="entry name" value="Exonuc_7_L"/>
    <property type="match status" value="1"/>
</dbReference>
<dbReference type="PANTHER" id="PTHR30008">
    <property type="entry name" value="EXODEOXYRIBONUCLEASE 7 LARGE SUBUNIT"/>
    <property type="match status" value="1"/>
</dbReference>
<comment type="catalytic activity">
    <reaction evidence="5 6">
        <text>Exonucleolytic cleavage in either 5'- to 3'- or 3'- to 5'-direction to yield nucleoside 5'-phosphates.</text>
        <dbReference type="EC" id="3.1.11.6"/>
    </reaction>
</comment>
<keyword evidence="1 5" id="KW-0963">Cytoplasm</keyword>
<dbReference type="CDD" id="cd04489">
    <property type="entry name" value="ExoVII_LU_OBF"/>
    <property type="match status" value="1"/>
</dbReference>
<comment type="similarity">
    <text evidence="5 6">Belongs to the XseA family.</text>
</comment>
<dbReference type="InterPro" id="IPR020579">
    <property type="entry name" value="Exonuc_VII_lsu_C"/>
</dbReference>
<dbReference type="Pfam" id="PF13742">
    <property type="entry name" value="tRNA_anti_2"/>
    <property type="match status" value="1"/>
</dbReference>
<dbReference type="PANTHER" id="PTHR30008:SF0">
    <property type="entry name" value="EXODEOXYRIBONUCLEASE 7 LARGE SUBUNIT"/>
    <property type="match status" value="1"/>
</dbReference>
<dbReference type="Pfam" id="PF02601">
    <property type="entry name" value="Exonuc_VII_L"/>
    <property type="match status" value="1"/>
</dbReference>
<evidence type="ECO:0000313" key="10">
    <source>
        <dbReference type="EMBL" id="AYD90363.1"/>
    </source>
</evidence>
<name>A0ABN5PRJ5_9ACTO</name>